<dbReference type="GO" id="GO:0005524">
    <property type="term" value="F:ATP binding"/>
    <property type="evidence" value="ECO:0007669"/>
    <property type="project" value="UniProtKB-KW"/>
</dbReference>
<evidence type="ECO:0000313" key="4">
    <source>
        <dbReference type="EMBL" id="MBZ2199712.1"/>
    </source>
</evidence>
<dbReference type="SUPFAM" id="SSF52540">
    <property type="entry name" value="P-loop containing nucleoside triphosphate hydrolases"/>
    <property type="match status" value="1"/>
</dbReference>
<keyword evidence="2 4" id="KW-0067">ATP-binding</keyword>
<dbReference type="Pfam" id="PF00005">
    <property type="entry name" value="ABC_tran"/>
    <property type="match status" value="1"/>
</dbReference>
<dbReference type="InterPro" id="IPR015854">
    <property type="entry name" value="ABC_transpr_LolD-like"/>
</dbReference>
<dbReference type="EMBL" id="JAGSHT010000034">
    <property type="protein sequence ID" value="MBZ2199712.1"/>
    <property type="molecule type" value="Genomic_DNA"/>
</dbReference>
<feature type="domain" description="ABC transporter" evidence="3">
    <location>
        <begin position="3"/>
        <end position="219"/>
    </location>
</feature>
<reference evidence="4 5" key="1">
    <citation type="submission" date="2021-04" db="EMBL/GenBank/DDBJ databases">
        <title>Ruania sp. nov., isolated from sandy soil of mangrove forest.</title>
        <authorList>
            <person name="Ge X."/>
            <person name="Huang R."/>
            <person name="Liu W."/>
        </authorList>
    </citation>
    <scope>NUCLEOTIDE SEQUENCE [LARGE SCALE GENOMIC DNA]</scope>
    <source>
        <strain evidence="4 5">N2-46</strain>
    </source>
</reference>
<dbReference type="RefSeq" id="WP_223411686.1">
    <property type="nucleotide sequence ID" value="NZ_JAGSHT010000034.1"/>
</dbReference>
<gene>
    <name evidence="4" type="ORF">KCQ71_26460</name>
</gene>
<evidence type="ECO:0000256" key="1">
    <source>
        <dbReference type="ARBA" id="ARBA00022741"/>
    </source>
</evidence>
<keyword evidence="5" id="KW-1185">Reference proteome</keyword>
<evidence type="ECO:0000313" key="5">
    <source>
        <dbReference type="Proteomes" id="UP000826651"/>
    </source>
</evidence>
<comment type="caution">
    <text evidence="4">The sequence shown here is derived from an EMBL/GenBank/DDBJ whole genome shotgun (WGS) entry which is preliminary data.</text>
</comment>
<dbReference type="InterPro" id="IPR027417">
    <property type="entry name" value="P-loop_NTPase"/>
</dbReference>
<dbReference type="Proteomes" id="UP000826651">
    <property type="component" value="Unassembled WGS sequence"/>
</dbReference>
<dbReference type="SMART" id="SM00382">
    <property type="entry name" value="AAA"/>
    <property type="match status" value="1"/>
</dbReference>
<accession>A0ABS7SH75</accession>
<dbReference type="InterPro" id="IPR017871">
    <property type="entry name" value="ABC_transporter-like_CS"/>
</dbReference>
<dbReference type="PROSITE" id="PS00211">
    <property type="entry name" value="ABC_TRANSPORTER_1"/>
    <property type="match status" value="1"/>
</dbReference>
<keyword evidence="1" id="KW-0547">Nucleotide-binding</keyword>
<evidence type="ECO:0000256" key="2">
    <source>
        <dbReference type="ARBA" id="ARBA00022840"/>
    </source>
</evidence>
<dbReference type="PANTHER" id="PTHR24220">
    <property type="entry name" value="IMPORT ATP-BINDING PROTEIN"/>
    <property type="match status" value="1"/>
</dbReference>
<protein>
    <submittedName>
        <fullName evidence="4">ATP-binding cassette domain-containing protein</fullName>
    </submittedName>
</protein>
<dbReference type="Gene3D" id="3.40.50.300">
    <property type="entry name" value="P-loop containing nucleotide triphosphate hydrolases"/>
    <property type="match status" value="1"/>
</dbReference>
<organism evidence="4 5">
    <name type="scientific">Occultella gossypii</name>
    <dbReference type="NCBI Taxonomy" id="2800820"/>
    <lineage>
        <taxon>Bacteria</taxon>
        <taxon>Bacillati</taxon>
        <taxon>Actinomycetota</taxon>
        <taxon>Actinomycetes</taxon>
        <taxon>Micrococcales</taxon>
        <taxon>Ruaniaceae</taxon>
        <taxon>Occultella</taxon>
    </lineage>
</organism>
<dbReference type="InterPro" id="IPR003439">
    <property type="entry name" value="ABC_transporter-like_ATP-bd"/>
</dbReference>
<dbReference type="PROSITE" id="PS50893">
    <property type="entry name" value="ABC_TRANSPORTER_2"/>
    <property type="match status" value="1"/>
</dbReference>
<proteinExistence type="predicted"/>
<evidence type="ECO:0000259" key="3">
    <source>
        <dbReference type="PROSITE" id="PS50893"/>
    </source>
</evidence>
<dbReference type="InterPro" id="IPR003593">
    <property type="entry name" value="AAA+_ATPase"/>
</dbReference>
<name>A0ABS7SH75_9MICO</name>
<sequence>MSVELKGITVHYPGAPTPVLDGYDLFVPSRTSTALMGPSGAGKSTALAVAGLLLRPGAGEVLIDGRLRTVEDAPTALGGEIAWILQSVNLLPRRSALDNVVLPALARGRRRSEVEDHATELLHEVGITDPHQPARTLSGGQAQRVGVARALLGAPTVLIADEPTANLDLTTGRQIAELILRLSSAATVLMATHDPQVAAMADHTAVITQPAETGGARVAP</sequence>